<dbReference type="Proteomes" id="UP000053676">
    <property type="component" value="Unassembled WGS sequence"/>
</dbReference>
<accession>W2T066</accession>
<dbReference type="Gene3D" id="2.40.110.10">
    <property type="entry name" value="Butyryl-CoA Dehydrogenase, subunit A, domain 2"/>
    <property type="match status" value="1"/>
</dbReference>
<dbReference type="OMA" id="DFFNHGR"/>
<evidence type="ECO:0000256" key="2">
    <source>
        <dbReference type="ARBA" id="ARBA00009347"/>
    </source>
</evidence>
<comment type="cofactor">
    <cofactor evidence="1">
        <name>FAD</name>
        <dbReference type="ChEBI" id="CHEBI:57692"/>
    </cofactor>
</comment>
<feature type="domain" description="Acyl-CoA dehydrogenase/oxidase N-terminal" evidence="7">
    <location>
        <begin position="21"/>
        <end position="82"/>
    </location>
</feature>
<dbReference type="GO" id="GO:0033539">
    <property type="term" value="P:fatty acid beta-oxidation using acyl-CoA dehydrogenase"/>
    <property type="evidence" value="ECO:0007669"/>
    <property type="project" value="TreeGrafter"/>
</dbReference>
<feature type="domain" description="Acyl-CoA dehydrogenase/oxidase C-terminal" evidence="6">
    <location>
        <begin position="256"/>
        <end position="295"/>
    </location>
</feature>
<evidence type="ECO:0000313" key="9">
    <source>
        <dbReference type="Proteomes" id="UP000053676"/>
    </source>
</evidence>
<dbReference type="Gene3D" id="1.20.140.10">
    <property type="entry name" value="Butyryl-CoA Dehydrogenase, subunit A, domain 3"/>
    <property type="match status" value="1"/>
</dbReference>
<dbReference type="InterPro" id="IPR050741">
    <property type="entry name" value="Acyl-CoA_dehydrogenase"/>
</dbReference>
<comment type="similarity">
    <text evidence="2">Belongs to the acyl-CoA dehydrogenase family.</text>
</comment>
<dbReference type="Pfam" id="PF02771">
    <property type="entry name" value="Acyl-CoA_dh_N"/>
    <property type="match status" value="1"/>
</dbReference>
<proteinExistence type="inferred from homology"/>
<dbReference type="InterPro" id="IPR009100">
    <property type="entry name" value="AcylCoA_DH/oxidase_NM_dom_sf"/>
</dbReference>
<dbReference type="KEGG" id="nai:NECAME_04036"/>
<evidence type="ECO:0000259" key="6">
    <source>
        <dbReference type="Pfam" id="PF00441"/>
    </source>
</evidence>
<reference evidence="9" key="1">
    <citation type="journal article" date="2014" name="Nat. Genet.">
        <title>Genome of the human hookworm Necator americanus.</title>
        <authorList>
            <person name="Tang Y.T."/>
            <person name="Gao X."/>
            <person name="Rosa B.A."/>
            <person name="Abubucker S."/>
            <person name="Hallsworth-Pepin K."/>
            <person name="Martin J."/>
            <person name="Tyagi R."/>
            <person name="Heizer E."/>
            <person name="Zhang X."/>
            <person name="Bhonagiri-Palsikar V."/>
            <person name="Minx P."/>
            <person name="Warren W.C."/>
            <person name="Wang Q."/>
            <person name="Zhan B."/>
            <person name="Hotez P.J."/>
            <person name="Sternberg P.W."/>
            <person name="Dougall A."/>
            <person name="Gaze S.T."/>
            <person name="Mulvenna J."/>
            <person name="Sotillo J."/>
            <person name="Ranganathan S."/>
            <person name="Rabelo E.M."/>
            <person name="Wilson R.K."/>
            <person name="Felgner P.L."/>
            <person name="Bethony J."/>
            <person name="Hawdon J.M."/>
            <person name="Gasser R.B."/>
            <person name="Loukas A."/>
            <person name="Mitreva M."/>
        </authorList>
    </citation>
    <scope>NUCLEOTIDE SEQUENCE [LARGE SCALE GENOMIC DNA]</scope>
</reference>
<dbReference type="SUPFAM" id="SSF56645">
    <property type="entry name" value="Acyl-CoA dehydrogenase NM domain-like"/>
    <property type="match status" value="1"/>
</dbReference>
<dbReference type="InterPro" id="IPR046373">
    <property type="entry name" value="Acyl-CoA_Oxase/DH_mid-dom_sf"/>
</dbReference>
<evidence type="ECO:0000256" key="1">
    <source>
        <dbReference type="ARBA" id="ARBA00001974"/>
    </source>
</evidence>
<gene>
    <name evidence="8" type="ORF">NECAME_04036</name>
</gene>
<dbReference type="InterPro" id="IPR036250">
    <property type="entry name" value="AcylCo_DH-like_C"/>
</dbReference>
<name>W2T066_NECAM</name>
<evidence type="ECO:0000256" key="5">
    <source>
        <dbReference type="ARBA" id="ARBA00023002"/>
    </source>
</evidence>
<evidence type="ECO:0000256" key="4">
    <source>
        <dbReference type="ARBA" id="ARBA00022827"/>
    </source>
</evidence>
<dbReference type="InterPro" id="IPR006089">
    <property type="entry name" value="Acyl-CoA_DH_CS"/>
</dbReference>
<organism evidence="8 9">
    <name type="scientific">Necator americanus</name>
    <name type="common">Human hookworm</name>
    <dbReference type="NCBI Taxonomy" id="51031"/>
    <lineage>
        <taxon>Eukaryota</taxon>
        <taxon>Metazoa</taxon>
        <taxon>Ecdysozoa</taxon>
        <taxon>Nematoda</taxon>
        <taxon>Chromadorea</taxon>
        <taxon>Rhabditida</taxon>
        <taxon>Rhabditina</taxon>
        <taxon>Rhabditomorpha</taxon>
        <taxon>Strongyloidea</taxon>
        <taxon>Ancylostomatidae</taxon>
        <taxon>Bunostominae</taxon>
        <taxon>Necator</taxon>
    </lineage>
</organism>
<dbReference type="Gene3D" id="1.10.540.10">
    <property type="entry name" value="Acyl-CoA dehydrogenase/oxidase, N-terminal domain"/>
    <property type="match status" value="1"/>
</dbReference>
<dbReference type="STRING" id="51031.W2T066"/>
<dbReference type="SUPFAM" id="SSF47203">
    <property type="entry name" value="Acyl-CoA dehydrogenase C-terminal domain-like"/>
    <property type="match status" value="1"/>
</dbReference>
<keyword evidence="4" id="KW-0274">FAD</keyword>
<dbReference type="GO" id="GO:0050660">
    <property type="term" value="F:flavin adenine dinucleotide binding"/>
    <property type="evidence" value="ECO:0007669"/>
    <property type="project" value="InterPro"/>
</dbReference>
<dbReference type="InterPro" id="IPR009075">
    <property type="entry name" value="AcylCo_DH/oxidase_C"/>
</dbReference>
<evidence type="ECO:0000313" key="8">
    <source>
        <dbReference type="EMBL" id="ETN74357.1"/>
    </source>
</evidence>
<dbReference type="InterPro" id="IPR013786">
    <property type="entry name" value="AcylCoA_DH/ox_N"/>
</dbReference>
<evidence type="ECO:0000259" key="7">
    <source>
        <dbReference type="Pfam" id="PF02771"/>
    </source>
</evidence>
<dbReference type="PANTHER" id="PTHR48083:SF6">
    <property type="entry name" value="ACYL-COA DEHYDROGENASE 6"/>
    <property type="match status" value="1"/>
</dbReference>
<protein>
    <submittedName>
        <fullName evidence="8">Acyl-CoA dehydrogenase protein</fullName>
    </submittedName>
</protein>
<keyword evidence="9" id="KW-1185">Reference proteome</keyword>
<sequence length="303" mass="32399">MGGCGEVSSTCGFQAAGKYGAFGGLGLDFSYSIAVAEELGNIDCAAIPMAVCVQTHMATPALAMFGSDSLRAEFLTPSVNGDMVACIAVSEPEAGSDVAGSAWRLLVKADWACVLVNTNNNSSPHRSKSLVCVRLDEPGILRTANVKKLGMQSSDTAEIFFDNVRVPARNIIGEEGQGFVYQMLQFQDERLVTAAVCKWTDFGHALSAVLSRLHGDDVTLLASMAKLKAGRLARIVNATQHPSIDTSAFAKENEKQFWGGTGFTWDNPVCQMHRDLRLHSIGAGADEVMLSIICKYMGIAPQK</sequence>
<evidence type="ECO:0000256" key="3">
    <source>
        <dbReference type="ARBA" id="ARBA00022630"/>
    </source>
</evidence>
<dbReference type="AlphaFoldDB" id="W2T066"/>
<dbReference type="GO" id="GO:0003995">
    <property type="term" value="F:acyl-CoA dehydrogenase activity"/>
    <property type="evidence" value="ECO:0007669"/>
    <property type="project" value="InterPro"/>
</dbReference>
<dbReference type="PROSITE" id="PS00072">
    <property type="entry name" value="ACYL_COA_DH_1"/>
    <property type="match status" value="1"/>
</dbReference>
<dbReference type="OrthoDB" id="10262177at2759"/>
<dbReference type="PANTHER" id="PTHR48083">
    <property type="entry name" value="MEDIUM-CHAIN SPECIFIC ACYL-COA DEHYDROGENASE, MITOCHONDRIAL-RELATED"/>
    <property type="match status" value="1"/>
</dbReference>
<dbReference type="InterPro" id="IPR037069">
    <property type="entry name" value="AcylCoA_DH/ox_N_sf"/>
</dbReference>
<dbReference type="Pfam" id="PF00441">
    <property type="entry name" value="Acyl-CoA_dh_1"/>
    <property type="match status" value="1"/>
</dbReference>
<dbReference type="EMBL" id="KI660365">
    <property type="protein sequence ID" value="ETN74357.1"/>
    <property type="molecule type" value="Genomic_DNA"/>
</dbReference>
<keyword evidence="3" id="KW-0285">Flavoprotein</keyword>
<keyword evidence="5" id="KW-0560">Oxidoreductase</keyword>
<dbReference type="GO" id="GO:0005737">
    <property type="term" value="C:cytoplasm"/>
    <property type="evidence" value="ECO:0007669"/>
    <property type="project" value="TreeGrafter"/>
</dbReference>